<evidence type="ECO:0000256" key="1">
    <source>
        <dbReference type="SAM" id="Phobius"/>
    </source>
</evidence>
<comment type="caution">
    <text evidence="2">The sequence shown here is derived from an EMBL/GenBank/DDBJ whole genome shotgun (WGS) entry which is preliminary data.</text>
</comment>
<accession>A0A9W7BQ09</accession>
<dbReference type="EMBL" id="BRXX01000154">
    <property type="protein sequence ID" value="GMH94386.1"/>
    <property type="molecule type" value="Genomic_DNA"/>
</dbReference>
<feature type="transmembrane region" description="Helical" evidence="1">
    <location>
        <begin position="110"/>
        <end position="133"/>
    </location>
</feature>
<protein>
    <submittedName>
        <fullName evidence="2">Uncharacterized protein</fullName>
    </submittedName>
</protein>
<reference evidence="3" key="1">
    <citation type="journal article" date="2023" name="Commun. Biol.">
        <title>Genome analysis of Parmales, the sister group of diatoms, reveals the evolutionary specialization of diatoms from phago-mixotrophs to photoautotrophs.</title>
        <authorList>
            <person name="Ban H."/>
            <person name="Sato S."/>
            <person name="Yoshikawa S."/>
            <person name="Yamada K."/>
            <person name="Nakamura Y."/>
            <person name="Ichinomiya M."/>
            <person name="Sato N."/>
            <person name="Blanc-Mathieu R."/>
            <person name="Endo H."/>
            <person name="Kuwata A."/>
            <person name="Ogata H."/>
        </authorList>
    </citation>
    <scope>NUCLEOTIDE SEQUENCE [LARGE SCALE GENOMIC DNA]</scope>
    <source>
        <strain evidence="3">NIES 3699</strain>
    </source>
</reference>
<sequence length="171" mass="19278">MLYISAESLNCIMESSSDDKLDEKGNIERCGNPTYPTLWVSVFLGTSWWLTYLIPPLLPSDRILTWDNVMKLNMSRLEGLQFALFSTLSVEALVLYALTNEEGTEISDFLQGLINIMWLNYTLLALIVFYEYVIKPAICRSSPANARTSIANLNPENNFSFSDNSSTINAL</sequence>
<evidence type="ECO:0000313" key="3">
    <source>
        <dbReference type="Proteomes" id="UP001165160"/>
    </source>
</evidence>
<evidence type="ECO:0000313" key="2">
    <source>
        <dbReference type="EMBL" id="GMH94386.1"/>
    </source>
</evidence>
<keyword evidence="1" id="KW-1133">Transmembrane helix</keyword>
<name>A0A9W7BQ09_9STRA</name>
<gene>
    <name evidence="2" type="ORF">TrVE_jg4892</name>
</gene>
<keyword evidence="1" id="KW-0472">Membrane</keyword>
<organism evidence="2 3">
    <name type="scientific">Triparma verrucosa</name>
    <dbReference type="NCBI Taxonomy" id="1606542"/>
    <lineage>
        <taxon>Eukaryota</taxon>
        <taxon>Sar</taxon>
        <taxon>Stramenopiles</taxon>
        <taxon>Ochrophyta</taxon>
        <taxon>Bolidophyceae</taxon>
        <taxon>Parmales</taxon>
        <taxon>Triparmaceae</taxon>
        <taxon>Triparma</taxon>
    </lineage>
</organism>
<keyword evidence="3" id="KW-1185">Reference proteome</keyword>
<feature type="transmembrane region" description="Helical" evidence="1">
    <location>
        <begin position="38"/>
        <end position="58"/>
    </location>
</feature>
<dbReference type="AlphaFoldDB" id="A0A9W7BQ09"/>
<feature type="transmembrane region" description="Helical" evidence="1">
    <location>
        <begin position="79"/>
        <end position="98"/>
    </location>
</feature>
<keyword evidence="1" id="KW-0812">Transmembrane</keyword>
<proteinExistence type="predicted"/>
<dbReference type="Proteomes" id="UP001165160">
    <property type="component" value="Unassembled WGS sequence"/>
</dbReference>